<accession>A0A0T9QU40</accession>
<dbReference type="Proteomes" id="UP000045840">
    <property type="component" value="Unassembled WGS sequence"/>
</dbReference>
<reference evidence="4" key="3">
    <citation type="submission" date="2015-03" db="EMBL/GenBank/DDBJ databases">
        <authorList>
            <consortium name="Pathogen Informatics"/>
        </authorList>
    </citation>
    <scope>NUCLEOTIDE SEQUENCE [LARGE SCALE GENOMIC DNA]</scope>
    <source>
        <strain evidence="4">A125KOH2</strain>
    </source>
</reference>
<evidence type="ECO:0000313" key="4">
    <source>
        <dbReference type="Proteomes" id="UP000045840"/>
    </source>
</evidence>
<dbReference type="EMBL" id="CWJL01000019">
    <property type="protein sequence ID" value="CRY68259.1"/>
    <property type="molecule type" value="Genomic_DNA"/>
</dbReference>
<protein>
    <submittedName>
        <fullName evidence="1">Uncharacterized protein</fullName>
    </submittedName>
</protein>
<evidence type="ECO:0000313" key="3">
    <source>
        <dbReference type="Proteomes" id="UP000044625"/>
    </source>
</evidence>
<dbReference type="EMBL" id="CQAZ01000037">
    <property type="protein sequence ID" value="CNI26582.1"/>
    <property type="molecule type" value="Genomic_DNA"/>
</dbReference>
<dbReference type="STRING" id="1288385.ERS137968_03361"/>
<gene>
    <name evidence="1" type="ORF">ERS008529_03543</name>
    <name evidence="2" type="ORF">ERS137968_03361</name>
</gene>
<name>A0A0T9QU40_9GAMM</name>
<evidence type="ECO:0000313" key="2">
    <source>
        <dbReference type="EMBL" id="CRY68259.1"/>
    </source>
</evidence>
<sequence length="36" mass="4518">MAYYPWFFIYFAVRHTLVINQIYIEKIDVDLYNMAR</sequence>
<reference evidence="2 3" key="2">
    <citation type="submission" date="2015-03" db="EMBL/GenBank/DDBJ databases">
        <authorList>
            <consortium name="Pathogen Informatics"/>
            <person name="Murphy D."/>
        </authorList>
    </citation>
    <scope>NUCLEOTIDE SEQUENCE [LARGE SCALE GENOMIC DNA]</scope>
    <source>
        <strain evidence="3">type strain: CIP110230</strain>
        <strain evidence="2">Type strain: CIP110230</strain>
    </source>
</reference>
<dbReference type="AlphaFoldDB" id="A0A0T9QU40"/>
<proteinExistence type="predicted"/>
<dbReference type="Proteomes" id="UP000044625">
    <property type="component" value="Unassembled WGS sequence"/>
</dbReference>
<organism evidence="1 4">
    <name type="scientific">Yersinia pekkanenii</name>
    <dbReference type="NCBI Taxonomy" id="1288385"/>
    <lineage>
        <taxon>Bacteria</taxon>
        <taxon>Pseudomonadati</taxon>
        <taxon>Pseudomonadota</taxon>
        <taxon>Gammaproteobacteria</taxon>
        <taxon>Enterobacterales</taxon>
        <taxon>Yersiniaceae</taxon>
        <taxon>Yersinia</taxon>
    </lineage>
</organism>
<reference evidence="1" key="1">
    <citation type="submission" date="2015-03" db="EMBL/GenBank/DDBJ databases">
        <authorList>
            <person name="Murphy D."/>
        </authorList>
    </citation>
    <scope>NUCLEOTIDE SEQUENCE [LARGE SCALE GENOMIC DNA]</scope>
    <source>
        <strain evidence="1">A125KOH2</strain>
    </source>
</reference>
<keyword evidence="3" id="KW-1185">Reference proteome</keyword>
<evidence type="ECO:0000313" key="1">
    <source>
        <dbReference type="EMBL" id="CNI26582.1"/>
    </source>
</evidence>